<dbReference type="SMART" id="SM00387">
    <property type="entry name" value="HATPase_c"/>
    <property type="match status" value="1"/>
</dbReference>
<dbReference type="CDD" id="cd12914">
    <property type="entry name" value="PDC1_DGC_like"/>
    <property type="match status" value="1"/>
</dbReference>
<comment type="catalytic activity">
    <reaction evidence="1">
        <text>ATP + protein L-histidine = ADP + protein N-phospho-L-histidine.</text>
        <dbReference type="EC" id="2.7.13.3"/>
    </reaction>
</comment>
<sequence>MIRRRPDLLALIVALASTLAVVAFVVGDLLLSRERELDLGVARTEHFGIMMGEHTGRTYGAIDILLREIATDLSDHHQDWLTWEARRGWTYVAERHTRSLPQLRDLVIFDRSGEQRFISTFFPPQRINVRDRPYFIALEQGTSKTSFGPFIGRISGRYTYALARRIDDASRNFAGVVLAAVEPAYFSDHCWSNRLAEDFESVIINARGQVVASCRPTELSKQSAIVGAFAVDALYGGRLRDWLPASGFARGNGLIASVSPVPDFADLNVLTVLPEASALASWRSHLTQVGTLASIVILVLLAGALLVRRQVRGMQALTDELASSRDQLEQRVQAATAELSLQRDQAEQSSHAKSRFLAAASHDLRQPLHALTLFAADLQRQVRSGNAGDLPRLSDQISISAGMLGDLFDSLLDISRLDVAGIRPEIRGFALNPMLERLAASFRAVAVDRQQALIFRPTGLWVESDLALLERILSNLITNALRHTAPGGCIFVGVRRRGENALIEVRDNGPGIASEHHEAIFTEFYQVGNQARDPDRGLGLGLAIVDRLARALGIEVSVRSASGRGSTFGLQVRIATPSTAASLPESSESSAAIHVVGAGPYLQASIALAGNWHYEVSHDPDAAGRPPESRRPLIVIALASIAETLRATYPATTPIVALDDAPEVLLPPNTYRLSLPIQPAKLRALLGQLQRAWPKSMP</sequence>
<dbReference type="CDD" id="cd00075">
    <property type="entry name" value="HATPase"/>
    <property type="match status" value="1"/>
</dbReference>
<dbReference type="EC" id="2.7.13.3" evidence="2"/>
<dbReference type="InterPro" id="IPR036097">
    <property type="entry name" value="HisK_dim/P_sf"/>
</dbReference>
<evidence type="ECO:0000256" key="1">
    <source>
        <dbReference type="ARBA" id="ARBA00000085"/>
    </source>
</evidence>
<dbReference type="FunFam" id="3.30.565.10:FF:000049">
    <property type="entry name" value="Two-component sensor histidine kinase"/>
    <property type="match status" value="1"/>
</dbReference>
<dbReference type="InterPro" id="IPR003594">
    <property type="entry name" value="HATPase_dom"/>
</dbReference>
<dbReference type="InterPro" id="IPR036890">
    <property type="entry name" value="HATPase_C_sf"/>
</dbReference>
<dbReference type="CDD" id="cd00082">
    <property type="entry name" value="HisKA"/>
    <property type="match status" value="1"/>
</dbReference>
<dbReference type="PRINTS" id="PR00344">
    <property type="entry name" value="BCTRLSENSOR"/>
</dbReference>
<feature type="coiled-coil region" evidence="7">
    <location>
        <begin position="318"/>
        <end position="345"/>
    </location>
</feature>
<feature type="domain" description="Histidine kinase" evidence="8">
    <location>
        <begin position="359"/>
        <end position="576"/>
    </location>
</feature>
<dbReference type="PROSITE" id="PS50109">
    <property type="entry name" value="HIS_KIN"/>
    <property type="match status" value="1"/>
</dbReference>
<reference evidence="9" key="1">
    <citation type="submission" date="2020-10" db="EMBL/GenBank/DDBJ databases">
        <title>Connecting structure to function with the recovery of over 1000 high-quality activated sludge metagenome-assembled genomes encoding full-length rRNA genes using long-read sequencing.</title>
        <authorList>
            <person name="Singleton C.M."/>
            <person name="Petriglieri F."/>
            <person name="Kristensen J.M."/>
            <person name="Kirkegaard R.H."/>
            <person name="Michaelsen T.Y."/>
            <person name="Andersen M.H."/>
            <person name="Karst S.M."/>
            <person name="Dueholm M.S."/>
            <person name="Nielsen P.H."/>
            <person name="Albertsen M."/>
        </authorList>
    </citation>
    <scope>NUCLEOTIDE SEQUENCE</scope>
    <source>
        <strain evidence="9">OdNE_18-Q3-R46-58_BAT3C.305</strain>
    </source>
</reference>
<name>A0A9D7LPH6_9RHOO</name>
<evidence type="ECO:0000256" key="3">
    <source>
        <dbReference type="ARBA" id="ARBA00022553"/>
    </source>
</evidence>
<dbReference type="InterPro" id="IPR003661">
    <property type="entry name" value="HisK_dim/P_dom"/>
</dbReference>
<dbReference type="Proteomes" id="UP000808146">
    <property type="component" value="Unassembled WGS sequence"/>
</dbReference>
<dbReference type="InterPro" id="IPR004358">
    <property type="entry name" value="Sig_transdc_His_kin-like_C"/>
</dbReference>
<evidence type="ECO:0000256" key="2">
    <source>
        <dbReference type="ARBA" id="ARBA00012438"/>
    </source>
</evidence>
<dbReference type="EMBL" id="JADKBR010000005">
    <property type="protein sequence ID" value="MBK8890084.1"/>
    <property type="molecule type" value="Genomic_DNA"/>
</dbReference>
<evidence type="ECO:0000256" key="7">
    <source>
        <dbReference type="SAM" id="Coils"/>
    </source>
</evidence>
<keyword evidence="6" id="KW-0902">Two-component regulatory system</keyword>
<dbReference type="Gene3D" id="1.10.287.130">
    <property type="match status" value="1"/>
</dbReference>
<comment type="caution">
    <text evidence="9">The sequence shown here is derived from an EMBL/GenBank/DDBJ whole genome shotgun (WGS) entry which is preliminary data.</text>
</comment>
<evidence type="ECO:0000259" key="8">
    <source>
        <dbReference type="PROSITE" id="PS50109"/>
    </source>
</evidence>
<dbReference type="AlphaFoldDB" id="A0A9D7LPH6"/>
<dbReference type="SMART" id="SM00388">
    <property type="entry name" value="HisKA"/>
    <property type="match status" value="1"/>
</dbReference>
<dbReference type="SUPFAM" id="SSF47384">
    <property type="entry name" value="Homodimeric domain of signal transducing histidine kinase"/>
    <property type="match status" value="1"/>
</dbReference>
<protein>
    <recommendedName>
        <fullName evidence="2">histidine kinase</fullName>
        <ecNumber evidence="2">2.7.13.3</ecNumber>
    </recommendedName>
</protein>
<keyword evidence="4" id="KW-0808">Transferase</keyword>
<evidence type="ECO:0000256" key="5">
    <source>
        <dbReference type="ARBA" id="ARBA00022777"/>
    </source>
</evidence>
<evidence type="ECO:0000313" key="10">
    <source>
        <dbReference type="Proteomes" id="UP000808146"/>
    </source>
</evidence>
<proteinExistence type="predicted"/>
<dbReference type="InterPro" id="IPR050736">
    <property type="entry name" value="Sensor_HK_Regulatory"/>
</dbReference>
<organism evidence="9 10">
    <name type="scientific">Candidatus Dechloromonas phosphorivorans</name>
    <dbReference type="NCBI Taxonomy" id="2899244"/>
    <lineage>
        <taxon>Bacteria</taxon>
        <taxon>Pseudomonadati</taxon>
        <taxon>Pseudomonadota</taxon>
        <taxon>Betaproteobacteria</taxon>
        <taxon>Rhodocyclales</taxon>
        <taxon>Azonexaceae</taxon>
        <taxon>Dechloromonas</taxon>
    </lineage>
</organism>
<evidence type="ECO:0000256" key="6">
    <source>
        <dbReference type="ARBA" id="ARBA00023012"/>
    </source>
</evidence>
<dbReference type="Pfam" id="PF00512">
    <property type="entry name" value="HisKA"/>
    <property type="match status" value="1"/>
</dbReference>
<dbReference type="PANTHER" id="PTHR43711:SF31">
    <property type="entry name" value="HISTIDINE KINASE"/>
    <property type="match status" value="1"/>
</dbReference>
<dbReference type="GO" id="GO:0000155">
    <property type="term" value="F:phosphorelay sensor kinase activity"/>
    <property type="evidence" value="ECO:0007669"/>
    <property type="project" value="InterPro"/>
</dbReference>
<dbReference type="Gene3D" id="3.30.565.10">
    <property type="entry name" value="Histidine kinase-like ATPase, C-terminal domain"/>
    <property type="match status" value="1"/>
</dbReference>
<evidence type="ECO:0000256" key="4">
    <source>
        <dbReference type="ARBA" id="ARBA00022679"/>
    </source>
</evidence>
<keyword evidence="7" id="KW-0175">Coiled coil</keyword>
<dbReference type="InterPro" id="IPR005467">
    <property type="entry name" value="His_kinase_dom"/>
</dbReference>
<dbReference type="PANTHER" id="PTHR43711">
    <property type="entry name" value="TWO-COMPONENT HISTIDINE KINASE"/>
    <property type="match status" value="1"/>
</dbReference>
<gene>
    <name evidence="9" type="ORF">IPN75_06640</name>
</gene>
<dbReference type="Pfam" id="PF02518">
    <property type="entry name" value="HATPase_c"/>
    <property type="match status" value="1"/>
</dbReference>
<keyword evidence="5" id="KW-0418">Kinase</keyword>
<accession>A0A9D7LPH6</accession>
<keyword evidence="3" id="KW-0597">Phosphoprotein</keyword>
<dbReference type="Gene3D" id="3.30.450.20">
    <property type="entry name" value="PAS domain"/>
    <property type="match status" value="1"/>
</dbReference>
<evidence type="ECO:0000313" key="9">
    <source>
        <dbReference type="EMBL" id="MBK8890084.1"/>
    </source>
</evidence>
<dbReference type="SUPFAM" id="SSF55874">
    <property type="entry name" value="ATPase domain of HSP90 chaperone/DNA topoisomerase II/histidine kinase"/>
    <property type="match status" value="1"/>
</dbReference>